<dbReference type="RefSeq" id="WP_171654800.1">
    <property type="nucleotide sequence ID" value="NZ_WHOD01000100.1"/>
</dbReference>
<name>A0A972K2A7_9BACL</name>
<proteinExistence type="predicted"/>
<organism evidence="1 2">
    <name type="scientific">Paenibacillus foliorum</name>
    <dbReference type="NCBI Taxonomy" id="2654974"/>
    <lineage>
        <taxon>Bacteria</taxon>
        <taxon>Bacillati</taxon>
        <taxon>Bacillota</taxon>
        <taxon>Bacilli</taxon>
        <taxon>Bacillales</taxon>
        <taxon>Paenibacillaceae</taxon>
        <taxon>Paenibacillus</taxon>
    </lineage>
</organism>
<evidence type="ECO:0000313" key="2">
    <source>
        <dbReference type="Proteomes" id="UP000641588"/>
    </source>
</evidence>
<dbReference type="EMBL" id="WHOD01000100">
    <property type="protein sequence ID" value="NOU96561.1"/>
    <property type="molecule type" value="Genomic_DNA"/>
</dbReference>
<reference evidence="1" key="1">
    <citation type="submission" date="2019-10" db="EMBL/GenBank/DDBJ databases">
        <title>Description of Paenibacillus glebae sp. nov.</title>
        <authorList>
            <person name="Carlier A."/>
            <person name="Qi S."/>
        </authorList>
    </citation>
    <scope>NUCLEOTIDE SEQUENCE</scope>
    <source>
        <strain evidence="1">LMG 31456</strain>
    </source>
</reference>
<accession>A0A972K2A7</accession>
<keyword evidence="2" id="KW-1185">Reference proteome</keyword>
<evidence type="ECO:0000313" key="1">
    <source>
        <dbReference type="EMBL" id="NOU96561.1"/>
    </source>
</evidence>
<sequence length="211" mass="24477">MQWEELEEQYRIKQTACYIQNGECTVTWAWPRGVESVYVYSFPDGAEQAPDSLELKRLKLFTREEYKARSGYRERIEYLGVQGYRIFPCLMQGGKLSPLKQTDADNYARVSGGKAKIRYSIKYSQSWFSKYRSVRIQLFCEIPVSKEVLCYVKKEGSPPANKDDGIAYPFMSDFASGRHVLPEVEVAKNDYIRIFFTEGKAFGELYDLIPE</sequence>
<dbReference type="AlphaFoldDB" id="A0A972K2A7"/>
<evidence type="ECO:0008006" key="3">
    <source>
        <dbReference type="Google" id="ProtNLM"/>
    </source>
</evidence>
<comment type="caution">
    <text evidence="1">The sequence shown here is derived from an EMBL/GenBank/DDBJ whole genome shotgun (WGS) entry which is preliminary data.</text>
</comment>
<protein>
    <recommendedName>
        <fullName evidence="3">Beta-mannanase</fullName>
    </recommendedName>
</protein>
<gene>
    <name evidence="1" type="ORF">GC093_25560</name>
</gene>
<dbReference type="Proteomes" id="UP000641588">
    <property type="component" value="Unassembled WGS sequence"/>
</dbReference>